<accession>A0A1D6E0Q9</accession>
<dbReference type="Pfam" id="PF00249">
    <property type="entry name" value="Myb_DNA-binding"/>
    <property type="match status" value="1"/>
</dbReference>
<feature type="region of interest" description="Disordered" evidence="5">
    <location>
        <begin position="74"/>
        <end position="112"/>
    </location>
</feature>
<dbReference type="PANTHER" id="PTHR31499:SF71">
    <property type="entry name" value="HTH MYB-TYPE DOMAIN-CONTAINING PROTEIN"/>
    <property type="match status" value="1"/>
</dbReference>
<reference evidence="6" key="1">
    <citation type="submission" date="2015-12" db="EMBL/GenBank/DDBJ databases">
        <title>Update maize B73 reference genome by single molecule sequencing technologies.</title>
        <authorList>
            <consortium name="Maize Genome Sequencing Project"/>
            <person name="Ware D."/>
        </authorList>
    </citation>
    <scope>NUCLEOTIDE SEQUENCE [LARGE SCALE GENOMIC DNA]</scope>
    <source>
        <tissue evidence="6">Seedling</tissue>
    </source>
</reference>
<dbReference type="SUPFAM" id="SSF46689">
    <property type="entry name" value="Homeodomain-like"/>
    <property type="match status" value="1"/>
</dbReference>
<dbReference type="AlphaFoldDB" id="A0A1D6E0Q9"/>
<name>A0A1D6E0Q9_MAIZE</name>
<dbReference type="PANTHER" id="PTHR31499">
    <property type="entry name" value="MYB FAMILY TRANSCRIPTION FACTOR PHL11"/>
    <property type="match status" value="1"/>
</dbReference>
<dbReference type="InterPro" id="IPR001005">
    <property type="entry name" value="SANT/Myb"/>
</dbReference>
<dbReference type="ExpressionAtlas" id="A0A1D6E0Q9">
    <property type="expression patterns" value="baseline and differential"/>
</dbReference>
<evidence type="ECO:0000256" key="2">
    <source>
        <dbReference type="ARBA" id="ARBA00023125"/>
    </source>
</evidence>
<keyword evidence="3" id="KW-0804">Transcription</keyword>
<evidence type="ECO:0000256" key="5">
    <source>
        <dbReference type="SAM" id="MobiDB-lite"/>
    </source>
</evidence>
<dbReference type="FunFam" id="1.10.10.60:FF:000002">
    <property type="entry name" value="Myb family transcription factor"/>
    <property type="match status" value="1"/>
</dbReference>
<dbReference type="Gene3D" id="1.10.10.60">
    <property type="entry name" value="Homeodomain-like"/>
    <property type="match status" value="1"/>
</dbReference>
<evidence type="ECO:0000256" key="4">
    <source>
        <dbReference type="ARBA" id="ARBA00023242"/>
    </source>
</evidence>
<gene>
    <name evidence="6" type="ORF">ZEAMMB73_Zm00001d002439</name>
</gene>
<keyword evidence="4" id="KW-0539">Nucleus</keyword>
<evidence type="ECO:0000256" key="1">
    <source>
        <dbReference type="ARBA" id="ARBA00023015"/>
    </source>
</evidence>
<sequence>MQGSYGYDGAASRDPKPRLRWTPDLHQRFVDAVTKLGGPDRATPKSVLRLMGMKDLTLYQLKSHLQKYRLGIQGKKSTGLEPASGGVLRSQGFGSTTAHPPPGVPDQGKNTR</sequence>
<organism evidence="6">
    <name type="scientific">Zea mays</name>
    <name type="common">Maize</name>
    <dbReference type="NCBI Taxonomy" id="4577"/>
    <lineage>
        <taxon>Eukaryota</taxon>
        <taxon>Viridiplantae</taxon>
        <taxon>Streptophyta</taxon>
        <taxon>Embryophyta</taxon>
        <taxon>Tracheophyta</taxon>
        <taxon>Spermatophyta</taxon>
        <taxon>Magnoliopsida</taxon>
        <taxon>Liliopsida</taxon>
        <taxon>Poales</taxon>
        <taxon>Poaceae</taxon>
        <taxon>PACMAD clade</taxon>
        <taxon>Panicoideae</taxon>
        <taxon>Andropogonodae</taxon>
        <taxon>Andropogoneae</taxon>
        <taxon>Tripsacinae</taxon>
        <taxon>Zea</taxon>
    </lineage>
</organism>
<proteinExistence type="predicted"/>
<dbReference type="InterPro" id="IPR017930">
    <property type="entry name" value="Myb_dom"/>
</dbReference>
<evidence type="ECO:0000313" key="6">
    <source>
        <dbReference type="EMBL" id="ONM14309.1"/>
    </source>
</evidence>
<feature type="region of interest" description="Disordered" evidence="5">
    <location>
        <begin position="1"/>
        <end position="20"/>
    </location>
</feature>
<keyword evidence="1" id="KW-0805">Transcription regulation</keyword>
<feature type="compositionally biased region" description="Basic and acidic residues" evidence="5">
    <location>
        <begin position="11"/>
        <end position="20"/>
    </location>
</feature>
<dbReference type="InterPro" id="IPR009057">
    <property type="entry name" value="Homeodomain-like_sf"/>
</dbReference>
<dbReference type="EMBL" id="CM007648">
    <property type="protein sequence ID" value="ONM14309.1"/>
    <property type="molecule type" value="Genomic_DNA"/>
</dbReference>
<dbReference type="InterPro" id="IPR046955">
    <property type="entry name" value="PHR1-like"/>
</dbReference>
<dbReference type="PROSITE" id="PS51294">
    <property type="entry name" value="HTH_MYB"/>
    <property type="match status" value="1"/>
</dbReference>
<dbReference type="GO" id="GO:0003700">
    <property type="term" value="F:DNA-binding transcription factor activity"/>
    <property type="evidence" value="ECO:0007669"/>
    <property type="project" value="InterPro"/>
</dbReference>
<dbReference type="InterPro" id="IPR006447">
    <property type="entry name" value="Myb_dom_plants"/>
</dbReference>
<dbReference type="NCBIfam" id="TIGR01557">
    <property type="entry name" value="myb_SHAQKYF"/>
    <property type="match status" value="1"/>
</dbReference>
<protein>
    <submittedName>
        <fullName evidence="6">G2-like transcription factor</fullName>
    </submittedName>
</protein>
<evidence type="ECO:0000256" key="3">
    <source>
        <dbReference type="ARBA" id="ARBA00023163"/>
    </source>
</evidence>
<dbReference type="GO" id="GO:0003677">
    <property type="term" value="F:DNA binding"/>
    <property type="evidence" value="ECO:0007669"/>
    <property type="project" value="UniProtKB-KW"/>
</dbReference>
<keyword evidence="2" id="KW-0238">DNA-binding</keyword>